<reference evidence="1" key="1">
    <citation type="submission" date="2021-06" db="EMBL/GenBank/DDBJ databases">
        <authorList>
            <person name="Kallberg Y."/>
            <person name="Tangrot J."/>
            <person name="Rosling A."/>
        </authorList>
    </citation>
    <scope>NUCLEOTIDE SEQUENCE</scope>
    <source>
        <strain evidence="1">AZ414A</strain>
    </source>
</reference>
<sequence length="113" mass="13077">MTRGLVNEIPDMTGRELNFITTMVLTKASQYLIKTLGQILLTHIANTGKRITQQYIEDYVEKHVTELVKEILHNYITPIITRGKDNGRLENLGIMDHFWDALPKPGFLRKRKV</sequence>
<dbReference type="EMBL" id="CAJVPK010000199">
    <property type="protein sequence ID" value="CAG8472283.1"/>
    <property type="molecule type" value="Genomic_DNA"/>
</dbReference>
<evidence type="ECO:0000313" key="1">
    <source>
        <dbReference type="EMBL" id="CAG8472283.1"/>
    </source>
</evidence>
<protein>
    <submittedName>
        <fullName evidence="1">11822_t:CDS:1</fullName>
    </submittedName>
</protein>
<dbReference type="Proteomes" id="UP000789706">
    <property type="component" value="Unassembled WGS sequence"/>
</dbReference>
<comment type="caution">
    <text evidence="1">The sequence shown here is derived from an EMBL/GenBank/DDBJ whole genome shotgun (WGS) entry which is preliminary data.</text>
</comment>
<gene>
    <name evidence="1" type="ORF">DEBURN_LOCUS3219</name>
</gene>
<accession>A0A9N8VZX9</accession>
<keyword evidence="2" id="KW-1185">Reference proteome</keyword>
<evidence type="ECO:0000313" key="2">
    <source>
        <dbReference type="Proteomes" id="UP000789706"/>
    </source>
</evidence>
<organism evidence="1 2">
    <name type="scientific">Diversispora eburnea</name>
    <dbReference type="NCBI Taxonomy" id="1213867"/>
    <lineage>
        <taxon>Eukaryota</taxon>
        <taxon>Fungi</taxon>
        <taxon>Fungi incertae sedis</taxon>
        <taxon>Mucoromycota</taxon>
        <taxon>Glomeromycotina</taxon>
        <taxon>Glomeromycetes</taxon>
        <taxon>Diversisporales</taxon>
        <taxon>Diversisporaceae</taxon>
        <taxon>Diversispora</taxon>
    </lineage>
</organism>
<dbReference type="AlphaFoldDB" id="A0A9N8VZX9"/>
<name>A0A9N8VZX9_9GLOM</name>
<proteinExistence type="predicted"/>